<evidence type="ECO:0000313" key="2">
    <source>
        <dbReference type="EMBL" id="MPN33707.1"/>
    </source>
</evidence>
<reference evidence="2" key="1">
    <citation type="submission" date="2019-08" db="EMBL/GenBank/DDBJ databases">
        <authorList>
            <person name="Kucharzyk K."/>
            <person name="Murdoch R.W."/>
            <person name="Higgins S."/>
            <person name="Loffler F."/>
        </authorList>
    </citation>
    <scope>NUCLEOTIDE SEQUENCE</scope>
</reference>
<dbReference type="AlphaFoldDB" id="A0A645H3X5"/>
<protein>
    <submittedName>
        <fullName evidence="2">Uncharacterized protein</fullName>
    </submittedName>
</protein>
<name>A0A645H3X5_9ZZZZ</name>
<comment type="caution">
    <text evidence="2">The sequence shown here is derived from an EMBL/GenBank/DDBJ whole genome shotgun (WGS) entry which is preliminary data.</text>
</comment>
<sequence>MGEAGLRDLLAVVTSHATTQRGVVGVLVERVHAELADHPDAVAFRGRLDEPGCDQLEERLVIDHGEPEPAPGGPDRIHQEFRSCPGDYRDRTHRHAVGIDTQFEGGLAGVEFVVAGPHQRRELGVGMGRPQMLHDHPQAVPLFHDLHRGRTRPGLHFPQIRAHKPDSNRPLVPQNHPPHAPDKQEH</sequence>
<dbReference type="EMBL" id="VSSQ01086340">
    <property type="protein sequence ID" value="MPN33707.1"/>
    <property type="molecule type" value="Genomic_DNA"/>
</dbReference>
<organism evidence="2">
    <name type="scientific">bioreactor metagenome</name>
    <dbReference type="NCBI Taxonomy" id="1076179"/>
    <lineage>
        <taxon>unclassified sequences</taxon>
        <taxon>metagenomes</taxon>
        <taxon>ecological metagenomes</taxon>
    </lineage>
</organism>
<feature type="region of interest" description="Disordered" evidence="1">
    <location>
        <begin position="148"/>
        <end position="186"/>
    </location>
</feature>
<evidence type="ECO:0000256" key="1">
    <source>
        <dbReference type="SAM" id="MobiDB-lite"/>
    </source>
</evidence>
<gene>
    <name evidence="2" type="ORF">SDC9_181198</name>
</gene>
<accession>A0A645H3X5</accession>
<proteinExistence type="predicted"/>